<reference evidence="1 2" key="1">
    <citation type="submission" date="2019-03" db="EMBL/GenBank/DDBJ databases">
        <title>Genomic Encyclopedia of Type Strains, Phase III (KMG-III): the genomes of soil and plant-associated and newly described type strains.</title>
        <authorList>
            <person name="Whitman W."/>
        </authorList>
    </citation>
    <scope>NUCLEOTIDE SEQUENCE [LARGE SCALE GENOMIC DNA]</scope>
    <source>
        <strain evidence="1 2">CECT 8976</strain>
    </source>
</reference>
<name>A0A4R7AYK6_9NEIS</name>
<sequence length="93" mass="10180">MPKLKQGTILPSIEEDAAIDAGIAADPDTFEASAADFKAMKPMRGRPKAQSTKRPVTIRLDAEVVDAFQLGGEGWQTRINEVLKDYVQKHKVA</sequence>
<dbReference type="EMBL" id="SNZP01000018">
    <property type="protein sequence ID" value="TDR71638.1"/>
    <property type="molecule type" value="Genomic_DNA"/>
</dbReference>
<evidence type="ECO:0000313" key="1">
    <source>
        <dbReference type="EMBL" id="TDR71638.1"/>
    </source>
</evidence>
<keyword evidence="2" id="KW-1185">Reference proteome</keyword>
<proteinExistence type="predicted"/>
<evidence type="ECO:0000313" key="2">
    <source>
        <dbReference type="Proteomes" id="UP000295611"/>
    </source>
</evidence>
<protein>
    <submittedName>
        <fullName evidence="1">Uncharacterized protein (DUF4415 family)</fullName>
    </submittedName>
</protein>
<organism evidence="1 2">
    <name type="scientific">Paludibacterium purpuratum</name>
    <dbReference type="NCBI Taxonomy" id="1144873"/>
    <lineage>
        <taxon>Bacteria</taxon>
        <taxon>Pseudomonadati</taxon>
        <taxon>Pseudomonadota</taxon>
        <taxon>Betaproteobacteria</taxon>
        <taxon>Neisseriales</taxon>
        <taxon>Chromobacteriaceae</taxon>
        <taxon>Paludibacterium</taxon>
    </lineage>
</organism>
<dbReference type="Pfam" id="PF14384">
    <property type="entry name" value="BrnA_antitoxin"/>
    <property type="match status" value="1"/>
</dbReference>
<dbReference type="OrthoDB" id="9796641at2"/>
<comment type="caution">
    <text evidence="1">The sequence shown here is derived from an EMBL/GenBank/DDBJ whole genome shotgun (WGS) entry which is preliminary data.</text>
</comment>
<gene>
    <name evidence="1" type="ORF">DFP86_11849</name>
</gene>
<dbReference type="Proteomes" id="UP000295611">
    <property type="component" value="Unassembled WGS sequence"/>
</dbReference>
<dbReference type="AlphaFoldDB" id="A0A4R7AYK6"/>
<dbReference type="RefSeq" id="WP_133683827.1">
    <property type="nucleotide sequence ID" value="NZ_SNZP01000018.1"/>
</dbReference>
<accession>A0A4R7AYK6</accession>
<dbReference type="InterPro" id="IPR025528">
    <property type="entry name" value="BrnA_antitoxin"/>
</dbReference>